<keyword evidence="2" id="KW-0547">Nucleotide-binding</keyword>
<proteinExistence type="predicted"/>
<feature type="compositionally biased region" description="Low complexity" evidence="1">
    <location>
        <begin position="97"/>
        <end position="138"/>
    </location>
</feature>
<dbReference type="EMBL" id="JBHMCR010000004">
    <property type="protein sequence ID" value="MFB9519913.1"/>
    <property type="molecule type" value="Genomic_DNA"/>
</dbReference>
<dbReference type="Gene3D" id="3.30.565.10">
    <property type="entry name" value="Histidine kinase-like ATPase, C-terminal domain"/>
    <property type="match status" value="1"/>
</dbReference>
<dbReference type="GO" id="GO:0005524">
    <property type="term" value="F:ATP binding"/>
    <property type="evidence" value="ECO:0007669"/>
    <property type="project" value="UniProtKB-KW"/>
</dbReference>
<feature type="region of interest" description="Disordered" evidence="1">
    <location>
        <begin position="75"/>
        <end position="168"/>
    </location>
</feature>
<dbReference type="CDD" id="cd16936">
    <property type="entry name" value="HATPase_RsbW-like"/>
    <property type="match status" value="1"/>
</dbReference>
<reference evidence="2 3" key="1">
    <citation type="submission" date="2024-09" db="EMBL/GenBank/DDBJ databases">
        <authorList>
            <person name="Sun Q."/>
            <person name="Mori K."/>
        </authorList>
    </citation>
    <scope>NUCLEOTIDE SEQUENCE [LARGE SCALE GENOMIC DNA]</scope>
    <source>
        <strain evidence="2 3">JCM 4362</strain>
    </source>
</reference>
<evidence type="ECO:0000256" key="1">
    <source>
        <dbReference type="SAM" id="MobiDB-lite"/>
    </source>
</evidence>
<comment type="caution">
    <text evidence="2">The sequence shown here is derived from an EMBL/GenBank/DDBJ whole genome shotgun (WGS) entry which is preliminary data.</text>
</comment>
<evidence type="ECO:0000313" key="2">
    <source>
        <dbReference type="EMBL" id="MFB9519913.1"/>
    </source>
</evidence>
<evidence type="ECO:0000313" key="3">
    <source>
        <dbReference type="Proteomes" id="UP001589718"/>
    </source>
</evidence>
<dbReference type="InterPro" id="IPR036890">
    <property type="entry name" value="HATPase_C_sf"/>
</dbReference>
<dbReference type="PANTHER" id="PTHR35526">
    <property type="entry name" value="ANTI-SIGMA-F FACTOR RSBW-RELATED"/>
    <property type="match status" value="1"/>
</dbReference>
<keyword evidence="2" id="KW-0067">ATP-binding</keyword>
<dbReference type="RefSeq" id="WP_345221800.1">
    <property type="nucleotide sequence ID" value="NZ_BAAAXE010000013.1"/>
</dbReference>
<protein>
    <submittedName>
        <fullName evidence="2">ATP-binding protein</fullName>
    </submittedName>
</protein>
<feature type="compositionally biased region" description="Gly residues" evidence="1">
    <location>
        <begin position="81"/>
        <end position="96"/>
    </location>
</feature>
<feature type="region of interest" description="Disordered" evidence="1">
    <location>
        <begin position="242"/>
        <end position="268"/>
    </location>
</feature>
<sequence>MQVLQMQLEVGADPAEVGRARRWARSRLVGCGIQADEPVAETLVLLISELVTNAVVHTGCPAVLRMLLPGGSDEAGSPANGAGGADGPGDAGGVAAAGGPHAVNGVSRPHGASGADEAAASGPASGSAFGPASGPAMPDGTVRVEVADASSCPPRPRRAEGDDTNGRGLELVDGLADRWGWQAEGAGKRIWCEVDRRVRTPESACADRAEAAGCEGLGEGLSEKPYDTARDAARGVCREPGAASAFGTPYEPPFEPSYKPPCAVTNRT</sequence>
<dbReference type="InterPro" id="IPR050267">
    <property type="entry name" value="Anti-sigma-factor_SerPK"/>
</dbReference>
<dbReference type="Proteomes" id="UP001589718">
    <property type="component" value="Unassembled WGS sequence"/>
</dbReference>
<gene>
    <name evidence="2" type="ORF">ACFFTU_08145</name>
</gene>
<keyword evidence="3" id="KW-1185">Reference proteome</keyword>
<accession>A0ABV5PA20</accession>
<name>A0ABV5PA20_STRCM</name>
<organism evidence="2 3">
    <name type="scientific">Streptomyces cremeus</name>
    <dbReference type="NCBI Taxonomy" id="66881"/>
    <lineage>
        <taxon>Bacteria</taxon>
        <taxon>Bacillati</taxon>
        <taxon>Actinomycetota</taxon>
        <taxon>Actinomycetes</taxon>
        <taxon>Kitasatosporales</taxon>
        <taxon>Streptomycetaceae</taxon>
        <taxon>Streptomyces</taxon>
    </lineage>
</organism>
<feature type="compositionally biased region" description="Pro residues" evidence="1">
    <location>
        <begin position="250"/>
        <end position="259"/>
    </location>
</feature>
<dbReference type="PANTHER" id="PTHR35526:SF3">
    <property type="entry name" value="ANTI-SIGMA-F FACTOR RSBW"/>
    <property type="match status" value="1"/>
</dbReference>